<dbReference type="EC" id="6.1.1.7" evidence="1"/>
<reference evidence="1" key="1">
    <citation type="submission" date="2022-04" db="EMBL/GenBank/DDBJ databases">
        <title>Genome of the entomopathogenic fungus Entomophthora muscae.</title>
        <authorList>
            <person name="Elya C."/>
            <person name="Lovett B.R."/>
            <person name="Lee E."/>
            <person name="Macias A.M."/>
            <person name="Hajek A.E."/>
            <person name="De Bivort B.L."/>
            <person name="Kasson M.T."/>
            <person name="De Fine Licht H.H."/>
            <person name="Stajich J.E."/>
        </authorList>
    </citation>
    <scope>NUCLEOTIDE SEQUENCE</scope>
    <source>
        <strain evidence="1">Berkeley</strain>
    </source>
</reference>
<keyword evidence="2" id="KW-1185">Reference proteome</keyword>
<comment type="caution">
    <text evidence="1">The sequence shown here is derived from an EMBL/GenBank/DDBJ whole genome shotgun (WGS) entry which is preliminary data.</text>
</comment>
<evidence type="ECO:0000313" key="2">
    <source>
        <dbReference type="Proteomes" id="UP001165960"/>
    </source>
</evidence>
<dbReference type="Proteomes" id="UP001165960">
    <property type="component" value="Unassembled WGS sequence"/>
</dbReference>
<sequence length="981" mass="108745">MKFISHTRVASPTIFSSIRPKLNRALRLYSTEWPADKVRTTFFDFFSKRDHTYYPSSPTIPQNDPTLLFANAGMNQFKPILLGMANPSTPLGKLQRAYNAQKCIRAGGKHNDLDDVGKDVYHHTFFEMLGNWSFGDYFKKEAIVMGWELLTTVYNLPKDQLYVTYYGGDPERGLVPDLEARDIWRQLGICESHIIPFGNKENFWEMGDQGPCGPCSEIHFDRIGGRNAASLVNKDDPDVLEIWNLVFIQYNREGDGMLRLLPNKHVDTGMGLERIVSVLQKKTSNYDTDLFNPIFSQIQKLTGARPYSGKVGIHDVDGVDMAYRVVADHARTLLFAISDGGVPSNEGRGYVLRRILRRGCRYARRKFGVNLGEFFPSLLDIVAETMKKSYPEVTMRLAEAKAILKDEERSFARTLDRGEYLFESILPSAQKEGFVTGADAWKLYDTFGFPLDLTRLMAQERGLDVNMVEFKEAETKAKDASRKSREGSSSISSGMVLDVHDIALLEKSGIPKTNDAEKYSVEATRASVRGIFHNHKLLPSFSADQANIPIGIILDKTNFYAESGGQKSDQGRLIATDGTEFVVKSVMQYGGHVLHLGFLASGTVKIGQEFNAAFDGNRRAQLTLNHTATHILNLGLRKILTSDTVDQKGSLVDPGKLRFDFTCKQGLTPKQLQAIEEFCNEMIEKDLKVYSKEVALAKARTIAGLRATFGDAYPDPVRVVVVGPTPDQILADPQNEKWKDYSIELCGGTHISSTKQLGLFVLLEESSLAKGVRRIIALTGNEAMLAQHTARDIEARVIAASQLQGLELEAALKAVSRETNEATIASVHKIRLQNQISSLKKGLEQSKKAAKERQATQAISVIKDKLTLSPLGGSIVELFRIGSNPKAFAGMVSLVKSSGIHALYIFSLDEEAGRVFHQCYVPPNLIERGLKATQWIEVAAAILGGKKGGKDELAQGLGTEVSRINEALVAVSEYSSEYFNA</sequence>
<accession>A0ACC2SX75</accession>
<gene>
    <name evidence="1" type="primary">ALA1_1</name>
    <name evidence="1" type="ORF">DSO57_1004982</name>
</gene>
<protein>
    <submittedName>
        <fullName evidence="1">Alanine--tRNA ligase</fullName>
        <ecNumber evidence="1">6.1.1.7</ecNumber>
    </submittedName>
</protein>
<organism evidence="1 2">
    <name type="scientific">Entomophthora muscae</name>
    <dbReference type="NCBI Taxonomy" id="34485"/>
    <lineage>
        <taxon>Eukaryota</taxon>
        <taxon>Fungi</taxon>
        <taxon>Fungi incertae sedis</taxon>
        <taxon>Zoopagomycota</taxon>
        <taxon>Entomophthoromycotina</taxon>
        <taxon>Entomophthoromycetes</taxon>
        <taxon>Entomophthorales</taxon>
        <taxon>Entomophthoraceae</taxon>
        <taxon>Entomophthora</taxon>
    </lineage>
</organism>
<keyword evidence="1" id="KW-0436">Ligase</keyword>
<name>A0ACC2SX75_9FUNG</name>
<proteinExistence type="predicted"/>
<evidence type="ECO:0000313" key="1">
    <source>
        <dbReference type="EMBL" id="KAJ9066900.1"/>
    </source>
</evidence>
<dbReference type="EMBL" id="QTSX02004273">
    <property type="protein sequence ID" value="KAJ9066900.1"/>
    <property type="molecule type" value="Genomic_DNA"/>
</dbReference>